<keyword evidence="11 23" id="KW-0067">ATP-binding</keyword>
<evidence type="ECO:0000256" key="8">
    <source>
        <dbReference type="ARBA" id="ARBA00022598"/>
    </source>
</evidence>
<evidence type="ECO:0000313" key="26">
    <source>
        <dbReference type="Proteomes" id="UP000231152"/>
    </source>
</evidence>
<dbReference type="PIRSF" id="PIRSF039102">
    <property type="entry name" value="Ddl/VanB"/>
    <property type="match status" value="1"/>
</dbReference>
<dbReference type="Gene3D" id="3.30.1490.20">
    <property type="entry name" value="ATP-grasp fold, A domain"/>
    <property type="match status" value="1"/>
</dbReference>
<dbReference type="GO" id="GO:0008716">
    <property type="term" value="F:D-alanine-D-alanine ligase activity"/>
    <property type="evidence" value="ECO:0007669"/>
    <property type="project" value="UniProtKB-UniRule"/>
</dbReference>
<dbReference type="InterPro" id="IPR011127">
    <property type="entry name" value="Dala_Dala_lig_N"/>
</dbReference>
<comment type="similarity">
    <text evidence="5 19">Belongs to the D-alanine--D-alanine ligase family.</text>
</comment>
<evidence type="ECO:0000256" key="23">
    <source>
        <dbReference type="PROSITE-ProRule" id="PRU00409"/>
    </source>
</evidence>
<evidence type="ECO:0000256" key="9">
    <source>
        <dbReference type="ARBA" id="ARBA00022723"/>
    </source>
</evidence>
<organism evidence="25 26">
    <name type="scientific">Candidatus Uhrbacteria bacterium CG10_big_fil_rev_8_21_14_0_10_48_11</name>
    <dbReference type="NCBI Taxonomy" id="1975037"/>
    <lineage>
        <taxon>Bacteria</taxon>
        <taxon>Candidatus Uhriibacteriota</taxon>
    </lineage>
</organism>
<feature type="binding site" evidence="21">
    <location>
        <begin position="181"/>
        <end position="183"/>
    </location>
    <ligand>
        <name>ATP</name>
        <dbReference type="ChEBI" id="CHEBI:30616"/>
    </ligand>
</feature>
<reference evidence="25 26" key="1">
    <citation type="submission" date="2017-09" db="EMBL/GenBank/DDBJ databases">
        <title>Depth-based differentiation of microbial function through sediment-hosted aquifers and enrichment of novel symbionts in the deep terrestrial subsurface.</title>
        <authorList>
            <person name="Probst A.J."/>
            <person name="Ladd B."/>
            <person name="Jarett J.K."/>
            <person name="Geller-Mcgrath D.E."/>
            <person name="Sieber C.M."/>
            <person name="Emerson J.B."/>
            <person name="Anantharaman K."/>
            <person name="Thomas B.C."/>
            <person name="Malmstrom R."/>
            <person name="Stieglmeier M."/>
            <person name="Klingl A."/>
            <person name="Woyke T."/>
            <person name="Ryan C.M."/>
            <person name="Banfield J.F."/>
        </authorList>
    </citation>
    <scope>NUCLEOTIDE SEQUENCE [LARGE SCALE GENOMIC DNA]</scope>
    <source>
        <strain evidence="25">CG10_big_fil_rev_8_21_14_0_10_48_11</strain>
    </source>
</reference>
<keyword evidence="16 19" id="KW-0961">Cell wall biogenesis/degradation</keyword>
<evidence type="ECO:0000256" key="17">
    <source>
        <dbReference type="ARBA" id="ARBA00047614"/>
    </source>
</evidence>
<comment type="subcellular location">
    <subcellularLocation>
        <location evidence="3 19">Cytoplasm</location>
    </subcellularLocation>
</comment>
<evidence type="ECO:0000256" key="5">
    <source>
        <dbReference type="ARBA" id="ARBA00010871"/>
    </source>
</evidence>
<evidence type="ECO:0000313" key="25">
    <source>
        <dbReference type="EMBL" id="PJE75610.1"/>
    </source>
</evidence>
<feature type="binding site" evidence="22">
    <location>
        <position position="313"/>
    </location>
    <ligand>
        <name>Mg(2+)</name>
        <dbReference type="ChEBI" id="CHEBI:18420"/>
        <label>2</label>
    </ligand>
</feature>
<dbReference type="PROSITE" id="PS50975">
    <property type="entry name" value="ATP_GRASP"/>
    <property type="match status" value="1"/>
</dbReference>
<evidence type="ECO:0000256" key="14">
    <source>
        <dbReference type="ARBA" id="ARBA00022984"/>
    </source>
</evidence>
<dbReference type="InterPro" id="IPR000291">
    <property type="entry name" value="D-Ala_lig_Van_CS"/>
</dbReference>
<dbReference type="GO" id="GO:0009252">
    <property type="term" value="P:peptidoglycan biosynthetic process"/>
    <property type="evidence" value="ECO:0007669"/>
    <property type="project" value="UniProtKB-UniRule"/>
</dbReference>
<protein>
    <recommendedName>
        <fullName evidence="6 19">D-alanine--D-alanine ligase</fullName>
        <ecNumber evidence="6 19">6.3.2.4</ecNumber>
    </recommendedName>
    <alternativeName>
        <fullName evidence="19">D-Ala-D-Ala ligase</fullName>
    </alternativeName>
    <alternativeName>
        <fullName evidence="19">D-alanylalanine synthetase</fullName>
    </alternativeName>
</protein>
<comment type="pathway">
    <text evidence="18">Glycan biosynthesis.</text>
</comment>
<dbReference type="GO" id="GO:0008360">
    <property type="term" value="P:regulation of cell shape"/>
    <property type="evidence" value="ECO:0007669"/>
    <property type="project" value="UniProtKB-KW"/>
</dbReference>
<dbReference type="AlphaFoldDB" id="A0A2M8LDS6"/>
<dbReference type="FunFam" id="3.30.470.20:FF:000008">
    <property type="entry name" value="D-alanine--D-alanine ligase"/>
    <property type="match status" value="1"/>
</dbReference>
<evidence type="ECO:0000256" key="22">
    <source>
        <dbReference type="PIRSR" id="PIRSR039102-3"/>
    </source>
</evidence>
<dbReference type="InterPro" id="IPR005905">
    <property type="entry name" value="D_ala_D_ala"/>
</dbReference>
<dbReference type="SUPFAM" id="SSF56059">
    <property type="entry name" value="Glutathione synthetase ATP-binding domain-like"/>
    <property type="match status" value="1"/>
</dbReference>
<dbReference type="Pfam" id="PF07478">
    <property type="entry name" value="Dala_Dala_lig_C"/>
    <property type="match status" value="1"/>
</dbReference>
<feature type="binding site" evidence="22">
    <location>
        <position position="315"/>
    </location>
    <ligand>
        <name>Mg(2+)</name>
        <dbReference type="ChEBI" id="CHEBI:18420"/>
        <label>2</label>
    </ligand>
</feature>
<comment type="pathway">
    <text evidence="4 19">Cell wall biogenesis; peptidoglycan biosynthesis.</text>
</comment>
<evidence type="ECO:0000256" key="3">
    <source>
        <dbReference type="ARBA" id="ARBA00004496"/>
    </source>
</evidence>
<dbReference type="PROSITE" id="PS00843">
    <property type="entry name" value="DALA_DALA_LIGASE_1"/>
    <property type="match status" value="1"/>
</dbReference>
<dbReference type="NCBIfam" id="NF002525">
    <property type="entry name" value="PRK01966.1-1"/>
    <property type="match status" value="1"/>
</dbReference>
<feature type="binding site" evidence="21">
    <location>
        <position position="139"/>
    </location>
    <ligand>
        <name>ATP</name>
        <dbReference type="ChEBI" id="CHEBI:30616"/>
    </ligand>
</feature>
<dbReference type="InterPro" id="IPR016185">
    <property type="entry name" value="PreATP-grasp_dom_sf"/>
</dbReference>
<feature type="active site" evidence="20">
    <location>
        <position position="324"/>
    </location>
</feature>
<dbReference type="FunFam" id="3.30.1490.20:FF:000007">
    <property type="entry name" value="D-alanine--D-alanine ligase"/>
    <property type="match status" value="1"/>
</dbReference>
<feature type="binding site" evidence="21">
    <location>
        <begin position="312"/>
        <end position="313"/>
    </location>
    <ligand>
        <name>ATP</name>
        <dbReference type="ChEBI" id="CHEBI:30616"/>
    </ligand>
</feature>
<keyword evidence="12 22" id="KW-0460">Magnesium</keyword>
<evidence type="ECO:0000259" key="24">
    <source>
        <dbReference type="PROSITE" id="PS50975"/>
    </source>
</evidence>
<dbReference type="InterPro" id="IPR011761">
    <property type="entry name" value="ATP-grasp"/>
</dbReference>
<evidence type="ECO:0000256" key="20">
    <source>
        <dbReference type="PIRSR" id="PIRSR039102-1"/>
    </source>
</evidence>
<comment type="cofactor">
    <cofactor evidence="22">
        <name>Mg(2+)</name>
        <dbReference type="ChEBI" id="CHEBI:18420"/>
    </cofactor>
    <cofactor evidence="22">
        <name>Mn(2+)</name>
        <dbReference type="ChEBI" id="CHEBI:29035"/>
    </cofactor>
    <text evidence="22">Binds 2 magnesium or manganese ions per subunit.</text>
</comment>
<evidence type="ECO:0000256" key="16">
    <source>
        <dbReference type="ARBA" id="ARBA00023316"/>
    </source>
</evidence>
<feature type="active site" evidence="20">
    <location>
        <position position="189"/>
    </location>
</feature>
<dbReference type="PROSITE" id="PS00844">
    <property type="entry name" value="DALA_DALA_LIGASE_2"/>
    <property type="match status" value="1"/>
</dbReference>
<evidence type="ECO:0000256" key="6">
    <source>
        <dbReference type="ARBA" id="ARBA00012216"/>
    </source>
</evidence>
<dbReference type="GO" id="GO:0071555">
    <property type="term" value="P:cell wall organization"/>
    <property type="evidence" value="ECO:0007669"/>
    <property type="project" value="UniProtKB-KW"/>
</dbReference>
<dbReference type="Pfam" id="PF01820">
    <property type="entry name" value="Dala_Dala_lig_N"/>
    <property type="match status" value="1"/>
</dbReference>
<dbReference type="EMBL" id="PFET01000013">
    <property type="protein sequence ID" value="PJE75610.1"/>
    <property type="molecule type" value="Genomic_DNA"/>
</dbReference>
<feature type="domain" description="ATP-grasp" evidence="24">
    <location>
        <begin position="143"/>
        <end position="346"/>
    </location>
</feature>
<evidence type="ECO:0000256" key="18">
    <source>
        <dbReference type="ARBA" id="ARBA00060592"/>
    </source>
</evidence>
<evidence type="ECO:0000256" key="21">
    <source>
        <dbReference type="PIRSR" id="PIRSR039102-2"/>
    </source>
</evidence>
<keyword evidence="14 19" id="KW-0573">Peptidoglycan synthesis</keyword>
<dbReference type="GO" id="GO:0046872">
    <property type="term" value="F:metal ion binding"/>
    <property type="evidence" value="ECO:0007669"/>
    <property type="project" value="UniProtKB-KW"/>
</dbReference>
<dbReference type="Gene3D" id="3.40.50.20">
    <property type="match status" value="1"/>
</dbReference>
<evidence type="ECO:0000256" key="12">
    <source>
        <dbReference type="ARBA" id="ARBA00022842"/>
    </source>
</evidence>
<dbReference type="Proteomes" id="UP000231152">
    <property type="component" value="Unassembled WGS sequence"/>
</dbReference>
<keyword evidence="13 19" id="KW-0133">Cell shape</keyword>
<keyword evidence="7 19" id="KW-0963">Cytoplasm</keyword>
<gene>
    <name evidence="19" type="primary">ddl</name>
    <name evidence="25" type="ORF">COV04_04260</name>
</gene>
<dbReference type="NCBIfam" id="NF002528">
    <property type="entry name" value="PRK01966.1-4"/>
    <property type="match status" value="1"/>
</dbReference>
<dbReference type="InterPro" id="IPR011095">
    <property type="entry name" value="Dala_Dala_lig_C"/>
</dbReference>
<dbReference type="EC" id="6.3.2.4" evidence="6 19"/>
<accession>A0A2M8LDS6</accession>
<dbReference type="SUPFAM" id="SSF52440">
    <property type="entry name" value="PreATP-grasp domain"/>
    <property type="match status" value="1"/>
</dbReference>
<feature type="binding site" evidence="21">
    <location>
        <begin position="219"/>
        <end position="226"/>
    </location>
    <ligand>
        <name>ATP</name>
        <dbReference type="ChEBI" id="CHEBI:30616"/>
    </ligand>
</feature>
<keyword evidence="8 19" id="KW-0436">Ligase</keyword>
<dbReference type="Gene3D" id="3.30.470.20">
    <property type="entry name" value="ATP-grasp fold, B domain"/>
    <property type="match status" value="1"/>
</dbReference>
<dbReference type="InterPro" id="IPR013815">
    <property type="entry name" value="ATP_grasp_subdomain_1"/>
</dbReference>
<dbReference type="HAMAP" id="MF_00047">
    <property type="entry name" value="Dala_Dala_lig"/>
    <property type="match status" value="1"/>
</dbReference>
<evidence type="ECO:0000256" key="10">
    <source>
        <dbReference type="ARBA" id="ARBA00022741"/>
    </source>
</evidence>
<evidence type="ECO:0000256" key="11">
    <source>
        <dbReference type="ARBA" id="ARBA00022840"/>
    </source>
</evidence>
<dbReference type="NCBIfam" id="TIGR01205">
    <property type="entry name" value="D_ala_D_alaTIGR"/>
    <property type="match status" value="1"/>
</dbReference>
<dbReference type="PANTHER" id="PTHR23132:SF25">
    <property type="entry name" value="D-ALANINE--D-ALANINE LIGASE A"/>
    <property type="match status" value="1"/>
</dbReference>
<feature type="binding site" evidence="21">
    <location>
        <begin position="189"/>
        <end position="190"/>
    </location>
    <ligand>
        <name>ATP</name>
        <dbReference type="ChEBI" id="CHEBI:30616"/>
    </ligand>
</feature>
<dbReference type="GO" id="GO:0005829">
    <property type="term" value="C:cytosol"/>
    <property type="evidence" value="ECO:0007669"/>
    <property type="project" value="TreeGrafter"/>
</dbReference>
<evidence type="ECO:0000256" key="7">
    <source>
        <dbReference type="ARBA" id="ARBA00022490"/>
    </source>
</evidence>
<name>A0A2M8LDS6_9BACT</name>
<evidence type="ECO:0000256" key="4">
    <source>
        <dbReference type="ARBA" id="ARBA00004752"/>
    </source>
</evidence>
<evidence type="ECO:0000256" key="1">
    <source>
        <dbReference type="ARBA" id="ARBA00001936"/>
    </source>
</evidence>
<comment type="caution">
    <text evidence="25">The sequence shown here is derived from an EMBL/GenBank/DDBJ whole genome shotgun (WGS) entry which is preliminary data.</text>
</comment>
<dbReference type="NCBIfam" id="NF002378">
    <property type="entry name" value="PRK01372.1"/>
    <property type="match status" value="1"/>
</dbReference>
<evidence type="ECO:0000256" key="19">
    <source>
        <dbReference type="HAMAP-Rule" id="MF_00047"/>
    </source>
</evidence>
<dbReference type="UniPathway" id="UPA00219"/>
<proteinExistence type="inferred from homology"/>
<keyword evidence="15 22" id="KW-0464">Manganese</keyword>
<sequence length="364" mass="39884">MTAEKKINLALIYGGKSTEHEVSLRSARSIYEKLDKDKYNVVLLGVSQSGRWLLADEAANLLTETTVSESNSRQVVPTGKGAMSLVAAESGNELEAIDVVFPIIHGAGGEDGSLQGMLELLDVPYVGCGVLGSAVGMDKDVTKRLLRDAGVEVAPYATLRSTDSWQAELDAIVATLHYPLFVKPANLGSSVGITKVKIREALEVAVADAFTFDQKVLIEKAIEGREIEVAVLGNEKPEASVPGEILPHHEFYSYEAKYVDEHGASLSLPAKLSTSETEEVRMLACRIFKTLELSGMARVDFFLTQDGRWICNEVNSPPGFTTISMYPKLWEISGVPFTELLDRLIALAVEKKKAQRKLRRQYQH</sequence>
<feature type="binding site" evidence="22">
    <location>
        <position position="313"/>
    </location>
    <ligand>
        <name>Mg(2+)</name>
        <dbReference type="ChEBI" id="CHEBI:18420"/>
        <label>1</label>
    </ligand>
</feature>
<feature type="active site" evidence="20">
    <location>
        <position position="19"/>
    </location>
</feature>
<comment type="function">
    <text evidence="2 19">Cell wall formation.</text>
</comment>
<keyword evidence="10 21" id="KW-0547">Nucleotide-binding</keyword>
<comment type="cofactor">
    <cofactor evidence="1">
        <name>Mn(2+)</name>
        <dbReference type="ChEBI" id="CHEBI:29035"/>
    </cofactor>
</comment>
<evidence type="ECO:0000256" key="15">
    <source>
        <dbReference type="ARBA" id="ARBA00023211"/>
    </source>
</evidence>
<dbReference type="GO" id="GO:0005524">
    <property type="term" value="F:ATP binding"/>
    <property type="evidence" value="ECO:0007669"/>
    <property type="project" value="UniProtKB-UniRule"/>
</dbReference>
<feature type="binding site" evidence="22">
    <location>
        <position position="300"/>
    </location>
    <ligand>
        <name>Mg(2+)</name>
        <dbReference type="ChEBI" id="CHEBI:18420"/>
        <label>1</label>
    </ligand>
</feature>
<keyword evidence="9 22" id="KW-0479">Metal-binding</keyword>
<evidence type="ECO:0000256" key="2">
    <source>
        <dbReference type="ARBA" id="ARBA00003921"/>
    </source>
</evidence>
<evidence type="ECO:0000256" key="13">
    <source>
        <dbReference type="ARBA" id="ARBA00022960"/>
    </source>
</evidence>
<dbReference type="PANTHER" id="PTHR23132">
    <property type="entry name" value="D-ALANINE--D-ALANINE LIGASE"/>
    <property type="match status" value="1"/>
</dbReference>
<comment type="catalytic activity">
    <reaction evidence="17 19">
        <text>2 D-alanine + ATP = D-alanyl-D-alanine + ADP + phosphate + H(+)</text>
        <dbReference type="Rhea" id="RHEA:11224"/>
        <dbReference type="ChEBI" id="CHEBI:15378"/>
        <dbReference type="ChEBI" id="CHEBI:30616"/>
        <dbReference type="ChEBI" id="CHEBI:43474"/>
        <dbReference type="ChEBI" id="CHEBI:57416"/>
        <dbReference type="ChEBI" id="CHEBI:57822"/>
        <dbReference type="ChEBI" id="CHEBI:456216"/>
        <dbReference type="EC" id="6.3.2.4"/>
    </reaction>
</comment>